<evidence type="ECO:0000313" key="1">
    <source>
        <dbReference type="EMBL" id="EMC94860.1"/>
    </source>
</evidence>
<sequence>MRGFPALGVERLFWDRQEHTLVAIIRFGPALSGWPGVTHGGAIATVLAEKMALAASLSSPSLADDAGTGSVGVSEAAVPQRMPGVGGHAKMFAPSLTQGSGGEQLSLSLSYVKPTYANNVYVVRVSPSIDLAQEEKPHVVPDEPMGSSAAGTEYEATLETMDGRILVKAKARFAPPSRSGDSTLQRMEEEVAEVGRKTYTEFKEWMWPSRQQQSSQAG</sequence>
<protein>
    <recommendedName>
        <fullName evidence="3">Thioesterase domain-containing protein</fullName>
    </recommendedName>
</protein>
<dbReference type="AlphaFoldDB" id="M2N7S9"/>
<dbReference type="SUPFAM" id="SSF54637">
    <property type="entry name" value="Thioesterase/thiol ester dehydrase-isomerase"/>
    <property type="match status" value="1"/>
</dbReference>
<dbReference type="eggNOG" id="ENOG502SSJB">
    <property type="taxonomic scope" value="Eukaryota"/>
</dbReference>
<dbReference type="GeneID" id="19112881"/>
<dbReference type="RefSeq" id="XP_007678104.1">
    <property type="nucleotide sequence ID" value="XM_007679914.1"/>
</dbReference>
<dbReference type="PANTHER" id="PTHR47260">
    <property type="entry name" value="UPF0644 PROTEIN PB2B4.06"/>
    <property type="match status" value="1"/>
</dbReference>
<dbReference type="OrthoDB" id="506431at2759"/>
<dbReference type="HOGENOM" id="CLU_1220147_0_0_1"/>
<dbReference type="Gene3D" id="3.10.129.10">
    <property type="entry name" value="Hotdog Thioesterase"/>
    <property type="match status" value="1"/>
</dbReference>
<reference evidence="1 2" key="1">
    <citation type="journal article" date="2012" name="PLoS Pathog.">
        <title>Diverse lifestyles and strategies of plant pathogenesis encoded in the genomes of eighteen Dothideomycetes fungi.</title>
        <authorList>
            <person name="Ohm R.A."/>
            <person name="Feau N."/>
            <person name="Henrissat B."/>
            <person name="Schoch C.L."/>
            <person name="Horwitz B.A."/>
            <person name="Barry K.W."/>
            <person name="Condon B.J."/>
            <person name="Copeland A.C."/>
            <person name="Dhillon B."/>
            <person name="Glaser F."/>
            <person name="Hesse C.N."/>
            <person name="Kosti I."/>
            <person name="LaButti K."/>
            <person name="Lindquist E.A."/>
            <person name="Lucas S."/>
            <person name="Salamov A.A."/>
            <person name="Bradshaw R.E."/>
            <person name="Ciuffetti L."/>
            <person name="Hamelin R.C."/>
            <person name="Kema G.H.J."/>
            <person name="Lawrence C."/>
            <person name="Scott J.A."/>
            <person name="Spatafora J.W."/>
            <person name="Turgeon B.G."/>
            <person name="de Wit P.J.G.M."/>
            <person name="Zhong S."/>
            <person name="Goodwin S.B."/>
            <person name="Grigoriev I.V."/>
        </authorList>
    </citation>
    <scope>NUCLEOTIDE SEQUENCE [LARGE SCALE GENOMIC DNA]</scope>
    <source>
        <strain evidence="1 2">UAMH 10762</strain>
    </source>
</reference>
<proteinExistence type="predicted"/>
<gene>
    <name evidence="1" type="ORF">BAUCODRAFT_36137</name>
</gene>
<keyword evidence="2" id="KW-1185">Reference proteome</keyword>
<dbReference type="KEGG" id="bcom:BAUCODRAFT_36137"/>
<evidence type="ECO:0000313" key="2">
    <source>
        <dbReference type="Proteomes" id="UP000011761"/>
    </source>
</evidence>
<dbReference type="PANTHER" id="PTHR47260:SF1">
    <property type="entry name" value="UPF0644 PROTEIN PB2B4.06"/>
    <property type="match status" value="1"/>
</dbReference>
<dbReference type="InterPro" id="IPR029069">
    <property type="entry name" value="HotDog_dom_sf"/>
</dbReference>
<dbReference type="InterPro" id="IPR052061">
    <property type="entry name" value="PTE-AB_protein"/>
</dbReference>
<name>M2N7S9_BAUPA</name>
<accession>M2N7S9</accession>
<dbReference type="Proteomes" id="UP000011761">
    <property type="component" value="Unassembled WGS sequence"/>
</dbReference>
<dbReference type="OMA" id="VGTHEDN"/>
<organism evidence="1 2">
    <name type="scientific">Baudoinia panamericana (strain UAMH 10762)</name>
    <name type="common">Angels' share fungus</name>
    <name type="synonym">Baudoinia compniacensis (strain UAMH 10762)</name>
    <dbReference type="NCBI Taxonomy" id="717646"/>
    <lineage>
        <taxon>Eukaryota</taxon>
        <taxon>Fungi</taxon>
        <taxon>Dikarya</taxon>
        <taxon>Ascomycota</taxon>
        <taxon>Pezizomycotina</taxon>
        <taxon>Dothideomycetes</taxon>
        <taxon>Dothideomycetidae</taxon>
        <taxon>Mycosphaerellales</taxon>
        <taxon>Teratosphaeriaceae</taxon>
        <taxon>Baudoinia</taxon>
    </lineage>
</organism>
<dbReference type="EMBL" id="KB445558">
    <property type="protein sequence ID" value="EMC94860.1"/>
    <property type="molecule type" value="Genomic_DNA"/>
</dbReference>
<evidence type="ECO:0008006" key="3">
    <source>
        <dbReference type="Google" id="ProtNLM"/>
    </source>
</evidence>